<dbReference type="Gene3D" id="3.30.559.10">
    <property type="entry name" value="Chloramphenicol acetyltransferase-like domain"/>
    <property type="match status" value="3"/>
</dbReference>
<dbReference type="Gene3D" id="3.30.300.30">
    <property type="match status" value="2"/>
</dbReference>
<dbReference type="InterPro" id="IPR010060">
    <property type="entry name" value="NRPS_synth"/>
</dbReference>
<dbReference type="InterPro" id="IPR009081">
    <property type="entry name" value="PP-bd_ACP"/>
</dbReference>
<dbReference type="FunFam" id="1.10.1200.10:FF:000005">
    <property type="entry name" value="Nonribosomal peptide synthetase 1"/>
    <property type="match status" value="2"/>
</dbReference>
<proteinExistence type="inferred from homology"/>
<dbReference type="Gene3D" id="1.10.1200.10">
    <property type="entry name" value="ACP-like"/>
    <property type="match status" value="2"/>
</dbReference>
<dbReference type="GO" id="GO:0031177">
    <property type="term" value="F:phosphopantetheine binding"/>
    <property type="evidence" value="ECO:0007669"/>
    <property type="project" value="TreeGrafter"/>
</dbReference>
<comment type="cofactor">
    <cofactor evidence="1">
        <name>pantetheine 4'-phosphate</name>
        <dbReference type="ChEBI" id="CHEBI:47942"/>
    </cofactor>
</comment>
<dbReference type="PROSITE" id="PS50075">
    <property type="entry name" value="CARRIER"/>
    <property type="match status" value="2"/>
</dbReference>
<keyword evidence="7" id="KW-0067">ATP-binding</keyword>
<dbReference type="InterPro" id="IPR001242">
    <property type="entry name" value="Condensation_dom"/>
</dbReference>
<dbReference type="PANTHER" id="PTHR45527:SF1">
    <property type="entry name" value="FATTY ACID SYNTHASE"/>
    <property type="match status" value="1"/>
</dbReference>
<evidence type="ECO:0000256" key="8">
    <source>
        <dbReference type="ARBA" id="ARBA00023194"/>
    </source>
</evidence>
<protein>
    <submittedName>
        <fullName evidence="10">Bacitracin synthase subunit BacB</fullName>
        <ecNumber evidence="10">5.1.1.12</ecNumber>
    </submittedName>
</protein>
<feature type="domain" description="Carrier" evidence="9">
    <location>
        <begin position="1030"/>
        <end position="1105"/>
    </location>
</feature>
<dbReference type="InterPro" id="IPR000873">
    <property type="entry name" value="AMP-dep_synth/lig_dom"/>
</dbReference>
<dbReference type="Proteomes" id="UP000196052">
    <property type="component" value="Unassembled WGS sequence"/>
</dbReference>
<evidence type="ECO:0000256" key="6">
    <source>
        <dbReference type="ARBA" id="ARBA00022741"/>
    </source>
</evidence>
<dbReference type="NCBIfam" id="NF003417">
    <property type="entry name" value="PRK04813.1"/>
    <property type="match status" value="2"/>
</dbReference>
<dbReference type="Pfam" id="PF13193">
    <property type="entry name" value="AMP-binding_C"/>
    <property type="match status" value="2"/>
</dbReference>
<dbReference type="FunFam" id="2.30.38.10:FF:000001">
    <property type="entry name" value="Non-ribosomal peptide synthetase PvdI"/>
    <property type="match status" value="2"/>
</dbReference>
<evidence type="ECO:0000256" key="2">
    <source>
        <dbReference type="ARBA" id="ARBA00006432"/>
    </source>
</evidence>
<reference evidence="11" key="1">
    <citation type="submission" date="2016-08" db="EMBL/GenBank/DDBJ databases">
        <authorList>
            <person name="Loux V."/>
            <person name="Rue O."/>
        </authorList>
    </citation>
    <scope>NUCLEOTIDE SEQUENCE [LARGE SCALE GENOMIC DNA]</scope>
    <source>
        <strain evidence="11">INRA Bc05-F1</strain>
    </source>
</reference>
<dbReference type="NCBIfam" id="TIGR01733">
    <property type="entry name" value="AA-adenyl-dom"/>
    <property type="match status" value="2"/>
</dbReference>
<keyword evidence="5" id="KW-0677">Repeat</keyword>
<dbReference type="Gene3D" id="3.40.50.980">
    <property type="match status" value="4"/>
</dbReference>
<evidence type="ECO:0000313" key="11">
    <source>
        <dbReference type="Proteomes" id="UP000196052"/>
    </source>
</evidence>
<organism evidence="10 11">
    <name type="scientific">Bacillus wiedmannii</name>
    <dbReference type="NCBI Taxonomy" id="1890302"/>
    <lineage>
        <taxon>Bacteria</taxon>
        <taxon>Bacillati</taxon>
        <taxon>Bacillota</taxon>
        <taxon>Bacilli</taxon>
        <taxon>Bacillales</taxon>
        <taxon>Bacillaceae</taxon>
        <taxon>Bacillus</taxon>
        <taxon>Bacillus cereus group</taxon>
    </lineage>
</organism>
<dbReference type="GO" id="GO:0044550">
    <property type="term" value="P:secondary metabolite biosynthetic process"/>
    <property type="evidence" value="ECO:0007669"/>
    <property type="project" value="UniProtKB-ARBA"/>
</dbReference>
<dbReference type="GO" id="GO:0005524">
    <property type="term" value="F:ATP binding"/>
    <property type="evidence" value="ECO:0007669"/>
    <property type="project" value="UniProtKB-KW"/>
</dbReference>
<dbReference type="SUPFAM" id="SSF56801">
    <property type="entry name" value="Acetyl-CoA synthetase-like"/>
    <property type="match status" value="2"/>
</dbReference>
<evidence type="ECO:0000256" key="4">
    <source>
        <dbReference type="ARBA" id="ARBA00022553"/>
    </source>
</evidence>
<dbReference type="InterPro" id="IPR010071">
    <property type="entry name" value="AA_adenyl_dom"/>
</dbReference>
<dbReference type="SUPFAM" id="SSF52777">
    <property type="entry name" value="CoA-dependent acyltransferases"/>
    <property type="match status" value="6"/>
</dbReference>
<name>A0A1C4FDW3_9BACI</name>
<dbReference type="FunFam" id="3.30.300.30:FF:000010">
    <property type="entry name" value="Enterobactin synthetase component F"/>
    <property type="match status" value="1"/>
</dbReference>
<sequence>MGTAKGMILVMDIKGFINDLKKSNIFLYQNQGKIKIIGPRELITAELKEKIKLYKEKIIIALKNEDIEKKNEIPKAKQSENDCYTLSMAQKRMLILNNLESKGTTYNIPLVIKIVGHFQMHVFENAFKALIDRHESLRTSFVMIDGEPVQKIEKEIDFKIEYSELGADSISERVARFIRPFDLEIAPLLRVEILCVNQNEHIMMLDMHHIISDGVSMGILMKELADLVREKELAPLKVQYKDYSEWQKEYYKGDNVKQQEEYWLKVFEGDIPVLNMPTDFPRPQIQSSEGDRLGFEIDSELTNKLKFLARENGVTMYMLLLAVYKTLLSKYTRQEDIIVGSPIAGRTHDDLKNTIGMFVNTLAMRSHPKANTKFIDYLKQVKENTLNAYENQEYQFDTLVEKLNLRKETSRSALFDTMFDIQTQNDFEFNINGVTTEVCDIDFNVAKFDLSLTAIEYTDHLKFDLQYCTKLFKKETIKRLAGHLVNVIKEITNNPGLKLGEINLLSEEETKNILHKFNDTRAEFPKNKTLNHVFEDQVLKTPNHIAVIFEEEQLTYTQLNEKANQLARLLRKNGAKPDTVIGIMADKSPEMIIGILAILKAGAAYLPIDPEYPEERIEYMLKDSEANLVVTQEHLQFKVRTVSSILFNDEEISSLNKDNLENLNHSSDLAYLIYTSGSSGKPKGVMTTHCNVINYIYAFSKQITLNEEDSILQVVSFSFDAFTEEIFPILANSGKLIISKKIGDLNIDELVKNIEKYNVTLVSCSPLLLNEIDKNKHLILNKNMKFISGGDVLKYEYIKNIIEIADVYNSYGPTETTVCATYYKVSSNDCIGMSVPIGKPLSNYKLYVLDNNAQLLPIGIPGELYIGGEGVARGYKNNKELTEEKFKPNAFSLEERVYRTGDLVKWLPDGNIEFLGRIDNQVKINGFRIELEEIEYHLLRQSNIKEAKVIDKEGIDGNRYLCAFITVNDLNEELNIDKVREWLAKELPGYMIPLHFIEMERLPITLNGKVDVKALPEPDFSKFIEDHYEAPRNLVEEKLALVWKDVLGIEKIGINHNFFEAGGHSLKAFSLVSKIHKELNVEIPLKQIFNFPTIKGIGEYIKGKEMSTYSKIKKAEEKQFYNLSSAQKRLYILNQIEDSGITYNLPVVIQMKGRFQLDTFEKAFKALIDRHEALRTSFVMIDGEPVQKIEKEIDFKIEYGELGEENASERVARFIRPFNLEVAPLLRVEIVQVSQDEHIMMLDMHHIISDGVSMSILMKELTDIFGEKKLVPLEIQYKDYSEWQEEFYKGDNIKKQEEYWLKVFEGEIPVLNMPTDFPRPQIQSSEGDRLSFEIDSELTNKLKMFARENGVTMYMLLLAAYTTLLSKYTGQEDIIVGSPTAGRQHDDLKNTIGMFVNTLVMRNRPKADSRFIDYLKKVKENTLNAYENQDYQFDELVEKLALKRDISRNALFDTMFSIQNLDNLELNIKGLKIEPYDIDFKAAKFDLSLSAIENTDHIEFILEYCTKLFKEETIQRIGNHVVNILKEIVNNPEQKLSEINLLSQEEREMILNKFNDTAVEYPVGTIHELFEEQVKKTPNHIAVVFEEKQLTYEELNKKANKLARTLRGKGVAQNSIVGIMVDRSVEMIVGILGVLKAGGAYLPIDPEYPTERIEFMLEDSNADIIITQEHLTDKNSAYGEVVNINHIDIYDIDEDNLNHINSPDDLVYIIYTSGTTGNPKGVLVEHENLVNAHYTWRDHYELSKYDVNLLQMASMSFDVFAGDLCRSLLNGGTMYIVPSHIKLELDLLYKTIKKYKINIFESTPSLIIPFMNYVYENNFDLTTLRLLILGSDSCPIHEYKNLVKRYGENMRVINSYGVTEATIDSSYYEEEYEYIPQMVNTPIGKPLNNTKYYVLNSLLEPQPLGVYGELYIGGKGLAKGYLNKPDLTHERFVSNGFIPGEKMYKTGDLARWLSDGNIEFLGRIDNQVKVRGFRVEIGEIEAKLLSNQNIDQAVVVDRKDNAGFTYLCAYIIAKEELTTSELRDYLSNYLPDYMIPAFFIQLDKMPLTPNGKIDRKALPLVQGGDLSKGTDYEAPRNEVEEHLVSAWQDVLGIKEIGINDSFFEVGGDSIKALQIVSKLSKVNLKFKIKDLFENPKIKNLSKYVKNESRVKKNYEIIQGNVPLMPIQKRHFVLNKALNNKELNHYNQSFMLYRKNGFEEQIVEKVFRKICEKHDALRMIYKEENGEIIQYNRDLNGDFFDLYVHDIKNQDNQQEIVGQLATNIQKEISITDGKMLKLCIFRTNEGEHLLITIHHLVIDGVSWRILFEDFEMLYKQAYLNEKLDIGFKTDSFKEFSEKLMDYAVGNKLLKEKKYWADISKMKVDFLAKNEEIDVSDYKNSKTLTISLNKENTQKLLGETNKTYNTQINDILLAALLVTVRDLTGENRLKILMEGHGREEVIENIDVSRTIGWFTTIYPVYFDLGKEKEISMSIKLVKETLRKIPNNGIGYGVLKYLKKDQDLLNDETAPILFNYLGEMSKKATNEEFSASWLSPGESIGGENARDASIEINSIIVEDTLIINTTFNEGEYSEFLIDDFNQKYKENLEMIIDHCINQTESEKTASDYGYNKMSLEELDELLGEYEYIDN</sequence>
<dbReference type="EMBL" id="FMBE01000014">
    <property type="protein sequence ID" value="SCC54168.1"/>
    <property type="molecule type" value="Genomic_DNA"/>
</dbReference>
<dbReference type="PROSITE" id="PS00012">
    <property type="entry name" value="PHOSPHOPANTETHEINE"/>
    <property type="match status" value="1"/>
</dbReference>
<dbReference type="Pfam" id="PF00550">
    <property type="entry name" value="PP-binding"/>
    <property type="match status" value="2"/>
</dbReference>
<dbReference type="NCBIfam" id="TIGR01720">
    <property type="entry name" value="NRPS-para261"/>
    <property type="match status" value="1"/>
</dbReference>
<dbReference type="InterPro" id="IPR036736">
    <property type="entry name" value="ACP-like_sf"/>
</dbReference>
<dbReference type="InterPro" id="IPR006162">
    <property type="entry name" value="Ppantetheine_attach_site"/>
</dbReference>
<dbReference type="CDD" id="cd19531">
    <property type="entry name" value="LCL_NRPS-like"/>
    <property type="match status" value="2"/>
</dbReference>
<dbReference type="CDD" id="cd17650">
    <property type="entry name" value="A_NRPS_PpsD_like"/>
    <property type="match status" value="1"/>
</dbReference>
<dbReference type="PROSITE" id="PS00455">
    <property type="entry name" value="AMP_BINDING"/>
    <property type="match status" value="2"/>
</dbReference>
<keyword evidence="6" id="KW-0547">Nucleotide-binding</keyword>
<evidence type="ECO:0000256" key="3">
    <source>
        <dbReference type="ARBA" id="ARBA00022450"/>
    </source>
</evidence>
<dbReference type="Gene3D" id="3.30.559.30">
    <property type="entry name" value="Nonribosomal peptide synthetase, condensation domain"/>
    <property type="match status" value="3"/>
</dbReference>
<dbReference type="SUPFAM" id="SSF47336">
    <property type="entry name" value="ACP-like"/>
    <property type="match status" value="2"/>
</dbReference>
<feature type="domain" description="Carrier" evidence="9">
    <location>
        <begin position="2074"/>
        <end position="2148"/>
    </location>
</feature>
<dbReference type="InterPro" id="IPR023213">
    <property type="entry name" value="CAT-like_dom_sf"/>
</dbReference>
<accession>A0A1C4FDW3</accession>
<dbReference type="FunFam" id="3.30.300.30:FF:000015">
    <property type="entry name" value="Nonribosomal peptide synthase SidD"/>
    <property type="match status" value="1"/>
</dbReference>
<dbReference type="CDD" id="cd19534">
    <property type="entry name" value="E_NRPS"/>
    <property type="match status" value="1"/>
</dbReference>
<dbReference type="EC" id="5.1.1.12" evidence="10"/>
<dbReference type="FunFam" id="3.40.50.12780:FF:000012">
    <property type="entry name" value="Non-ribosomal peptide synthetase"/>
    <property type="match status" value="2"/>
</dbReference>
<evidence type="ECO:0000259" key="9">
    <source>
        <dbReference type="PROSITE" id="PS50075"/>
    </source>
</evidence>
<dbReference type="InterPro" id="IPR020845">
    <property type="entry name" value="AMP-binding_CS"/>
</dbReference>
<keyword evidence="3" id="KW-0596">Phosphopantetheine</keyword>
<dbReference type="GO" id="GO:0005829">
    <property type="term" value="C:cytosol"/>
    <property type="evidence" value="ECO:0007669"/>
    <property type="project" value="TreeGrafter"/>
</dbReference>
<evidence type="ECO:0000256" key="5">
    <source>
        <dbReference type="ARBA" id="ARBA00022737"/>
    </source>
</evidence>
<keyword evidence="8" id="KW-0045">Antibiotic biosynthesis</keyword>
<evidence type="ECO:0000313" key="10">
    <source>
        <dbReference type="EMBL" id="SCC54168.1"/>
    </source>
</evidence>
<dbReference type="Pfam" id="PF00668">
    <property type="entry name" value="Condensation"/>
    <property type="match status" value="3"/>
</dbReference>
<keyword evidence="10" id="KW-0413">Isomerase</keyword>
<evidence type="ECO:0000256" key="7">
    <source>
        <dbReference type="ARBA" id="ARBA00022840"/>
    </source>
</evidence>
<dbReference type="FunFam" id="3.40.50.980:FF:000001">
    <property type="entry name" value="Non-ribosomal peptide synthetase"/>
    <property type="match status" value="2"/>
</dbReference>
<dbReference type="GO" id="GO:0017000">
    <property type="term" value="P:antibiotic biosynthetic process"/>
    <property type="evidence" value="ECO:0007669"/>
    <property type="project" value="UniProtKB-KW"/>
</dbReference>
<dbReference type="Gene3D" id="2.30.38.10">
    <property type="entry name" value="Luciferase, Domain 3"/>
    <property type="match status" value="2"/>
</dbReference>
<dbReference type="Pfam" id="PF00501">
    <property type="entry name" value="AMP-binding"/>
    <property type="match status" value="2"/>
</dbReference>
<comment type="similarity">
    <text evidence="2">Belongs to the ATP-dependent AMP-binding enzyme family.</text>
</comment>
<evidence type="ECO:0000256" key="1">
    <source>
        <dbReference type="ARBA" id="ARBA00001957"/>
    </source>
</evidence>
<dbReference type="GO" id="GO:0008610">
    <property type="term" value="P:lipid biosynthetic process"/>
    <property type="evidence" value="ECO:0007669"/>
    <property type="project" value="UniProtKB-ARBA"/>
</dbReference>
<dbReference type="GO" id="GO:0043041">
    <property type="term" value="P:amino acid activation for nonribosomal peptide biosynthetic process"/>
    <property type="evidence" value="ECO:0007669"/>
    <property type="project" value="TreeGrafter"/>
</dbReference>
<dbReference type="GO" id="GO:0050157">
    <property type="term" value="F:ornithine racemase activity"/>
    <property type="evidence" value="ECO:0007669"/>
    <property type="project" value="UniProtKB-EC"/>
</dbReference>
<dbReference type="PANTHER" id="PTHR45527">
    <property type="entry name" value="NONRIBOSOMAL PEPTIDE SYNTHETASE"/>
    <property type="match status" value="1"/>
</dbReference>
<dbReference type="InterPro" id="IPR045851">
    <property type="entry name" value="AMP-bd_C_sf"/>
</dbReference>
<keyword evidence="4" id="KW-0597">Phosphoprotein</keyword>
<dbReference type="InterPro" id="IPR025110">
    <property type="entry name" value="AMP-bd_C"/>
</dbReference>
<gene>
    <name evidence="10" type="ORF">BC05F1_04331</name>
</gene>